<comment type="catalytic activity">
    <reaction evidence="1">
        <text>ATP + protein L-histidine = ADP + protein N-phospho-L-histidine.</text>
        <dbReference type="EC" id="2.7.13.3"/>
    </reaction>
</comment>
<dbReference type="PANTHER" id="PTHR42878">
    <property type="entry name" value="TWO-COMPONENT HISTIDINE KINASE"/>
    <property type="match status" value="1"/>
</dbReference>
<evidence type="ECO:0000313" key="13">
    <source>
        <dbReference type="Proteomes" id="UP000593719"/>
    </source>
</evidence>
<dbReference type="Pfam" id="PF00512">
    <property type="entry name" value="HisKA"/>
    <property type="match status" value="1"/>
</dbReference>
<feature type="transmembrane region" description="Helical" evidence="10">
    <location>
        <begin position="12"/>
        <end position="31"/>
    </location>
</feature>
<keyword evidence="6 12" id="KW-0418">Kinase</keyword>
<sequence length="459" mass="53176">MKKISQIVLEKFLALFLALFLIVSAIVYYWVYEFYLHSSKEALMQATELVSFTINKDTDLDTLAKKVKKQLHLRLTIIDEEGNILAESDKDKHTMDNHKYRDEIIQANREKHGYIIRHSHTLDKDLQYVAKKYTIDGKVIFVRVAREIKGVRSEIINLGIKIAFVLLLFFLIVLYMSYKINIQIQHETKRIVDFLKSLTKKKKSTYIKSDFSQEFFHITNLLTKVSQILVKKEKQKTKYTQKLQKLNEQKDDIISAISHEFKNPIAVVNGYSQTLLDDENINPSIRKKFLTKIYTNGTKLSELIDTLRLSMKLDGGHQALNTRKVNLYNLVQEAAQNLRLHYKNKKIIINGDKALTIDIDPTLFGIVITNLIENAFKYSEDEVIVNISQNSLEVIDTGIGISEKDLQNITNKFYRVHSNRWNNSLGLGLFLVNNIIQLHNFKLVIKSKLNEGSSFTIVF</sequence>
<dbReference type="KEGG" id="ssei:FJR45_10575"/>
<dbReference type="Gene3D" id="3.30.565.10">
    <property type="entry name" value="Histidine kinase-like ATPase, C-terminal domain"/>
    <property type="match status" value="1"/>
</dbReference>
<evidence type="ECO:0000256" key="5">
    <source>
        <dbReference type="ARBA" id="ARBA00022741"/>
    </source>
</evidence>
<dbReference type="InterPro" id="IPR003661">
    <property type="entry name" value="HisK_dim/P_dom"/>
</dbReference>
<dbReference type="EC" id="2.7.13.3" evidence="2"/>
<reference evidence="12 13" key="1">
    <citation type="submission" date="2019-06" db="EMBL/GenBank/DDBJ databases">
        <title>Sulfurimonas gotlandica sp. nov., a chemoautotrophic and psychrotolerant epsilonproteobacterium isolated from a pelagic redoxcline, and an emended description of the genus Sulfurimonas.</title>
        <authorList>
            <person name="Wang S."/>
            <person name="Jiang L."/>
            <person name="Shao Z."/>
        </authorList>
    </citation>
    <scope>NUCLEOTIDE SEQUENCE [LARGE SCALE GENOMIC DNA]</scope>
    <source>
        <strain evidence="12 13">S2-6</strain>
    </source>
</reference>
<evidence type="ECO:0000256" key="3">
    <source>
        <dbReference type="ARBA" id="ARBA00022553"/>
    </source>
</evidence>
<dbReference type="PANTHER" id="PTHR42878:SF7">
    <property type="entry name" value="SENSOR HISTIDINE KINASE GLRK"/>
    <property type="match status" value="1"/>
</dbReference>
<name>A0A7M1B3Q1_9BACT</name>
<dbReference type="SMART" id="SM00388">
    <property type="entry name" value="HisKA"/>
    <property type="match status" value="1"/>
</dbReference>
<evidence type="ECO:0000259" key="11">
    <source>
        <dbReference type="PROSITE" id="PS50109"/>
    </source>
</evidence>
<dbReference type="InterPro" id="IPR036890">
    <property type="entry name" value="HATPase_C_sf"/>
</dbReference>
<keyword evidence="3" id="KW-0597">Phosphoprotein</keyword>
<evidence type="ECO:0000256" key="1">
    <source>
        <dbReference type="ARBA" id="ARBA00000085"/>
    </source>
</evidence>
<proteinExistence type="predicted"/>
<feature type="transmembrane region" description="Helical" evidence="10">
    <location>
        <begin position="155"/>
        <end position="176"/>
    </location>
</feature>
<dbReference type="Gene3D" id="1.10.287.130">
    <property type="match status" value="1"/>
</dbReference>
<dbReference type="CDD" id="cd00082">
    <property type="entry name" value="HisKA"/>
    <property type="match status" value="1"/>
</dbReference>
<gene>
    <name evidence="12" type="ORF">FJR45_10575</name>
</gene>
<evidence type="ECO:0000256" key="8">
    <source>
        <dbReference type="ARBA" id="ARBA00023012"/>
    </source>
</evidence>
<dbReference type="InterPro" id="IPR003594">
    <property type="entry name" value="HATPase_dom"/>
</dbReference>
<evidence type="ECO:0000313" key="12">
    <source>
        <dbReference type="EMBL" id="QOP44367.1"/>
    </source>
</evidence>
<keyword evidence="5" id="KW-0547">Nucleotide-binding</keyword>
<keyword evidence="13" id="KW-1185">Reference proteome</keyword>
<dbReference type="GO" id="GO:0000155">
    <property type="term" value="F:phosphorelay sensor kinase activity"/>
    <property type="evidence" value="ECO:0007669"/>
    <property type="project" value="InterPro"/>
</dbReference>
<keyword evidence="8" id="KW-0902">Two-component regulatory system</keyword>
<dbReference type="PROSITE" id="PS50109">
    <property type="entry name" value="HIS_KIN"/>
    <property type="match status" value="1"/>
</dbReference>
<feature type="coiled-coil region" evidence="9">
    <location>
        <begin position="229"/>
        <end position="256"/>
    </location>
</feature>
<dbReference type="GO" id="GO:0005524">
    <property type="term" value="F:ATP binding"/>
    <property type="evidence" value="ECO:0007669"/>
    <property type="project" value="UniProtKB-KW"/>
</dbReference>
<keyword evidence="4" id="KW-0808">Transferase</keyword>
<dbReference type="SUPFAM" id="SSF47384">
    <property type="entry name" value="Homodimeric domain of signal transducing histidine kinase"/>
    <property type="match status" value="1"/>
</dbReference>
<evidence type="ECO:0000256" key="9">
    <source>
        <dbReference type="SAM" id="Coils"/>
    </source>
</evidence>
<dbReference type="GO" id="GO:0007234">
    <property type="term" value="P:osmosensory signaling via phosphorelay pathway"/>
    <property type="evidence" value="ECO:0007669"/>
    <property type="project" value="TreeGrafter"/>
</dbReference>
<dbReference type="InterPro" id="IPR036097">
    <property type="entry name" value="HisK_dim/P_sf"/>
</dbReference>
<dbReference type="PRINTS" id="PR00344">
    <property type="entry name" value="BCTRLSENSOR"/>
</dbReference>
<dbReference type="InterPro" id="IPR050351">
    <property type="entry name" value="BphY/WalK/GraS-like"/>
</dbReference>
<dbReference type="RefSeq" id="WP_193150509.1">
    <property type="nucleotide sequence ID" value="NZ_CP041235.1"/>
</dbReference>
<dbReference type="GO" id="GO:0000156">
    <property type="term" value="F:phosphorelay response regulator activity"/>
    <property type="evidence" value="ECO:0007669"/>
    <property type="project" value="TreeGrafter"/>
</dbReference>
<dbReference type="SMART" id="SM00387">
    <property type="entry name" value="HATPase_c"/>
    <property type="match status" value="1"/>
</dbReference>
<evidence type="ECO:0000256" key="10">
    <source>
        <dbReference type="SAM" id="Phobius"/>
    </source>
</evidence>
<evidence type="ECO:0000256" key="6">
    <source>
        <dbReference type="ARBA" id="ARBA00022777"/>
    </source>
</evidence>
<keyword evidence="7" id="KW-0067">ATP-binding</keyword>
<protein>
    <recommendedName>
        <fullName evidence="2">histidine kinase</fullName>
        <ecNumber evidence="2">2.7.13.3</ecNumber>
    </recommendedName>
</protein>
<evidence type="ECO:0000256" key="4">
    <source>
        <dbReference type="ARBA" id="ARBA00022679"/>
    </source>
</evidence>
<keyword evidence="10" id="KW-0812">Transmembrane</keyword>
<feature type="domain" description="Histidine kinase" evidence="11">
    <location>
        <begin position="256"/>
        <end position="459"/>
    </location>
</feature>
<keyword evidence="10" id="KW-1133">Transmembrane helix</keyword>
<evidence type="ECO:0000256" key="2">
    <source>
        <dbReference type="ARBA" id="ARBA00012438"/>
    </source>
</evidence>
<dbReference type="InterPro" id="IPR004358">
    <property type="entry name" value="Sig_transdc_His_kin-like_C"/>
</dbReference>
<evidence type="ECO:0000256" key="7">
    <source>
        <dbReference type="ARBA" id="ARBA00022840"/>
    </source>
</evidence>
<dbReference type="Proteomes" id="UP000593719">
    <property type="component" value="Chromosome"/>
</dbReference>
<dbReference type="InterPro" id="IPR005467">
    <property type="entry name" value="His_kinase_dom"/>
</dbReference>
<dbReference type="Pfam" id="PF02518">
    <property type="entry name" value="HATPase_c"/>
    <property type="match status" value="1"/>
</dbReference>
<organism evidence="12 13">
    <name type="scientific">Sulfurimonas sediminis</name>
    <dbReference type="NCBI Taxonomy" id="2590020"/>
    <lineage>
        <taxon>Bacteria</taxon>
        <taxon>Pseudomonadati</taxon>
        <taxon>Campylobacterota</taxon>
        <taxon>Epsilonproteobacteria</taxon>
        <taxon>Campylobacterales</taxon>
        <taxon>Sulfurimonadaceae</taxon>
        <taxon>Sulfurimonas</taxon>
    </lineage>
</organism>
<keyword evidence="10" id="KW-0472">Membrane</keyword>
<dbReference type="GO" id="GO:0030295">
    <property type="term" value="F:protein kinase activator activity"/>
    <property type="evidence" value="ECO:0007669"/>
    <property type="project" value="TreeGrafter"/>
</dbReference>
<keyword evidence="9" id="KW-0175">Coiled coil</keyword>
<dbReference type="SUPFAM" id="SSF55874">
    <property type="entry name" value="ATPase domain of HSP90 chaperone/DNA topoisomerase II/histidine kinase"/>
    <property type="match status" value="1"/>
</dbReference>
<accession>A0A7M1B3Q1</accession>
<dbReference type="AlphaFoldDB" id="A0A7M1B3Q1"/>
<dbReference type="EMBL" id="CP041235">
    <property type="protein sequence ID" value="QOP44367.1"/>
    <property type="molecule type" value="Genomic_DNA"/>
</dbReference>
<dbReference type="CDD" id="cd00075">
    <property type="entry name" value="HATPase"/>
    <property type="match status" value="1"/>
</dbReference>